<organism evidence="1 2">
    <name type="scientific">Crepidotus variabilis</name>
    <dbReference type="NCBI Taxonomy" id="179855"/>
    <lineage>
        <taxon>Eukaryota</taxon>
        <taxon>Fungi</taxon>
        <taxon>Dikarya</taxon>
        <taxon>Basidiomycota</taxon>
        <taxon>Agaricomycotina</taxon>
        <taxon>Agaricomycetes</taxon>
        <taxon>Agaricomycetidae</taxon>
        <taxon>Agaricales</taxon>
        <taxon>Agaricineae</taxon>
        <taxon>Crepidotaceae</taxon>
        <taxon>Crepidotus</taxon>
    </lineage>
</organism>
<proteinExistence type="predicted"/>
<gene>
    <name evidence="1" type="ORF">CPB83DRAFT_766030</name>
</gene>
<comment type="caution">
    <text evidence="1">The sequence shown here is derived from an EMBL/GenBank/DDBJ whole genome shotgun (WGS) entry which is preliminary data.</text>
</comment>
<protein>
    <recommendedName>
        <fullName evidence="3">F-box domain-containing protein</fullName>
    </recommendedName>
</protein>
<name>A0A9P6JQP6_9AGAR</name>
<sequence>MQKNTFPHDVWLQIASYLPPSQIQQLLNLNSTFFHIAMDGRYRQMSFAYLDNRMIRSLARLTDPAVAKRVRILHVYPGFLMDALNCEDFDELSFCPSSNVTSLRRTLKCRILELALHLSLLKQPEPTHPKLRMMRLFKVKRSEDLVHLMLQVLSSLPNVTDYYVSWHCAASDFAASSSLSGGATASAAGSLLESVLMRLGDGSSLRKLCLELSLENVRCLISDPKAFAMHRLEELALSIHHTSYFPVEVLSTHLAPAINSLHSTLRILTIQSLTPPAVDLSAMFLSLDTLSALEELSVSIPVETPHLGDPMAFRSFLKKQSRTLKTLRMKANRTSGTDSLSLPGVLEESFDHWVKSVFGGRPIGLEGCSIPPLHLPALKHLDITSTLFPVSTSEYCLRHFHLYGSLGLNSVSLTGAYRCYEDIRDALEVFSPTSEDALSCSLGTLRKLRIGLVSLSPQLIDLIARKLPQLERLDIIVKYILPDVQECPEMTRMSGSQTEQSSTQIDSFLNNVLTTRSYPDWSLRHLCILAESLPSRTLYEPLLEQVFLTVVPGLRRVT</sequence>
<dbReference type="Gene3D" id="3.80.10.10">
    <property type="entry name" value="Ribonuclease Inhibitor"/>
    <property type="match status" value="1"/>
</dbReference>
<dbReference type="AlphaFoldDB" id="A0A9P6JQP6"/>
<evidence type="ECO:0000313" key="2">
    <source>
        <dbReference type="Proteomes" id="UP000807306"/>
    </source>
</evidence>
<accession>A0A9P6JQP6</accession>
<evidence type="ECO:0008006" key="3">
    <source>
        <dbReference type="Google" id="ProtNLM"/>
    </source>
</evidence>
<evidence type="ECO:0000313" key="1">
    <source>
        <dbReference type="EMBL" id="KAF9528964.1"/>
    </source>
</evidence>
<dbReference type="Proteomes" id="UP000807306">
    <property type="component" value="Unassembled WGS sequence"/>
</dbReference>
<dbReference type="InterPro" id="IPR032675">
    <property type="entry name" value="LRR_dom_sf"/>
</dbReference>
<dbReference type="OrthoDB" id="2968423at2759"/>
<keyword evidence="2" id="KW-1185">Reference proteome</keyword>
<reference evidence="1" key="1">
    <citation type="submission" date="2020-11" db="EMBL/GenBank/DDBJ databases">
        <authorList>
            <consortium name="DOE Joint Genome Institute"/>
            <person name="Ahrendt S."/>
            <person name="Riley R."/>
            <person name="Andreopoulos W."/>
            <person name="Labutti K."/>
            <person name="Pangilinan J."/>
            <person name="Ruiz-Duenas F.J."/>
            <person name="Barrasa J.M."/>
            <person name="Sanchez-Garcia M."/>
            <person name="Camarero S."/>
            <person name="Miyauchi S."/>
            <person name="Serrano A."/>
            <person name="Linde D."/>
            <person name="Babiker R."/>
            <person name="Drula E."/>
            <person name="Ayuso-Fernandez I."/>
            <person name="Pacheco R."/>
            <person name="Padilla G."/>
            <person name="Ferreira P."/>
            <person name="Barriuso J."/>
            <person name="Kellner H."/>
            <person name="Castanera R."/>
            <person name="Alfaro M."/>
            <person name="Ramirez L."/>
            <person name="Pisabarro A.G."/>
            <person name="Kuo A."/>
            <person name="Tritt A."/>
            <person name="Lipzen A."/>
            <person name="He G."/>
            <person name="Yan M."/>
            <person name="Ng V."/>
            <person name="Cullen D."/>
            <person name="Martin F."/>
            <person name="Rosso M.-N."/>
            <person name="Henrissat B."/>
            <person name="Hibbett D."/>
            <person name="Martinez A.T."/>
            <person name="Grigoriev I.V."/>
        </authorList>
    </citation>
    <scope>NUCLEOTIDE SEQUENCE</scope>
    <source>
        <strain evidence="1">CBS 506.95</strain>
    </source>
</reference>
<dbReference type="EMBL" id="MU157849">
    <property type="protein sequence ID" value="KAF9528964.1"/>
    <property type="molecule type" value="Genomic_DNA"/>
</dbReference>